<dbReference type="PROSITE" id="PS50082">
    <property type="entry name" value="WD_REPEATS_2"/>
    <property type="match status" value="1"/>
</dbReference>
<dbReference type="InterPro" id="IPR001680">
    <property type="entry name" value="WD40_rpt"/>
</dbReference>
<proteinExistence type="inferred from homology"/>
<sequence length="195" mass="22793">MSILYYNIPNIFHINVPFGNINCLNVETINKELTLFIGFNDGKINIVSDFESLSVPWKTFPTTCIKINKHQDSIYQIRYRDNQLLTCSRDKSVVLWDVSKNKCIKKYEEKTIVWDCCFYKNSIIYGTEDGMINIVNIKNNTINNFSGFYDFLESTIFKTKSCIFSLNTIQYKNSLINPTKYLFFGGKNKFGIYHL</sequence>
<feature type="non-terminal residue" evidence="5">
    <location>
        <position position="195"/>
    </location>
</feature>
<dbReference type="PROSITE" id="PS50294">
    <property type="entry name" value="WD_REPEATS_REGION"/>
    <property type="match status" value="1"/>
</dbReference>
<dbReference type="Gene3D" id="2.130.10.10">
    <property type="entry name" value="YVTN repeat-like/Quinoprotein amine dehydrogenase"/>
    <property type="match status" value="1"/>
</dbReference>
<reference evidence="5" key="1">
    <citation type="journal article" date="2014" name="Front. Microbiol.">
        <title>High frequency of phylogenetically diverse reductive dehalogenase-homologous genes in deep subseafloor sedimentary metagenomes.</title>
        <authorList>
            <person name="Kawai M."/>
            <person name="Futagami T."/>
            <person name="Toyoda A."/>
            <person name="Takaki Y."/>
            <person name="Nishi S."/>
            <person name="Hori S."/>
            <person name="Arai W."/>
            <person name="Tsubouchi T."/>
            <person name="Morono Y."/>
            <person name="Uchiyama I."/>
            <person name="Ito T."/>
            <person name="Fujiyama A."/>
            <person name="Inagaki F."/>
            <person name="Takami H."/>
        </authorList>
    </citation>
    <scope>NUCLEOTIDE SEQUENCE</scope>
    <source>
        <strain evidence="5">Expedition CK06-06</strain>
    </source>
</reference>
<dbReference type="PROSITE" id="PS00678">
    <property type="entry name" value="WD_REPEATS_1"/>
    <property type="match status" value="1"/>
</dbReference>
<accession>X1ASL4</accession>
<keyword evidence="1" id="KW-0853">WD repeat</keyword>
<dbReference type="AlphaFoldDB" id="X1ASL4"/>
<dbReference type="InterPro" id="IPR019775">
    <property type="entry name" value="WD40_repeat_CS"/>
</dbReference>
<evidence type="ECO:0000256" key="3">
    <source>
        <dbReference type="ARBA" id="ARBA00022942"/>
    </source>
</evidence>
<dbReference type="EMBL" id="BART01018471">
    <property type="protein sequence ID" value="GAG75268.1"/>
    <property type="molecule type" value="Genomic_DNA"/>
</dbReference>
<keyword evidence="2" id="KW-0677">Repeat</keyword>
<dbReference type="InterPro" id="IPR036322">
    <property type="entry name" value="WD40_repeat_dom_sf"/>
</dbReference>
<dbReference type="PANTHER" id="PTHR19857:SF19">
    <property type="entry name" value="26S PROTEASOME REGULATORY SUBUNIT RPN14"/>
    <property type="match status" value="1"/>
</dbReference>
<organism evidence="5">
    <name type="scientific">marine sediment metagenome</name>
    <dbReference type="NCBI Taxonomy" id="412755"/>
    <lineage>
        <taxon>unclassified sequences</taxon>
        <taxon>metagenomes</taxon>
        <taxon>ecological metagenomes</taxon>
    </lineage>
</organism>
<comment type="similarity">
    <text evidence="4">Belongs to the WD repeat PAAF1/RPN14 family.</text>
</comment>
<dbReference type="Pfam" id="PF00400">
    <property type="entry name" value="WD40"/>
    <property type="match status" value="1"/>
</dbReference>
<evidence type="ECO:0000313" key="5">
    <source>
        <dbReference type="EMBL" id="GAG75268.1"/>
    </source>
</evidence>
<dbReference type="PANTHER" id="PTHR19857">
    <property type="entry name" value="MITOCHONDRIAL DIVISION PROTEIN 1-RELATED"/>
    <property type="match status" value="1"/>
</dbReference>
<dbReference type="InterPro" id="IPR015943">
    <property type="entry name" value="WD40/YVTN_repeat-like_dom_sf"/>
</dbReference>
<dbReference type="GO" id="GO:0000502">
    <property type="term" value="C:proteasome complex"/>
    <property type="evidence" value="ECO:0007669"/>
    <property type="project" value="UniProtKB-KW"/>
</dbReference>
<evidence type="ECO:0000256" key="1">
    <source>
        <dbReference type="ARBA" id="ARBA00022574"/>
    </source>
</evidence>
<comment type="caution">
    <text evidence="5">The sequence shown here is derived from an EMBL/GenBank/DDBJ whole genome shotgun (WGS) entry which is preliminary data.</text>
</comment>
<protein>
    <submittedName>
        <fullName evidence="5">Uncharacterized protein</fullName>
    </submittedName>
</protein>
<dbReference type="InterPro" id="IPR051179">
    <property type="entry name" value="WD_repeat_multifunction"/>
</dbReference>
<name>X1ASL4_9ZZZZ</name>
<evidence type="ECO:0000256" key="4">
    <source>
        <dbReference type="ARBA" id="ARBA00038321"/>
    </source>
</evidence>
<keyword evidence="3" id="KW-0647">Proteasome</keyword>
<evidence type="ECO:0000256" key="2">
    <source>
        <dbReference type="ARBA" id="ARBA00022737"/>
    </source>
</evidence>
<gene>
    <name evidence="5" type="ORF">S01H4_34860</name>
</gene>
<dbReference type="SMART" id="SM00320">
    <property type="entry name" value="WD40"/>
    <property type="match status" value="2"/>
</dbReference>
<dbReference type="SUPFAM" id="SSF50978">
    <property type="entry name" value="WD40 repeat-like"/>
    <property type="match status" value="1"/>
</dbReference>